<evidence type="ECO:0000313" key="1">
    <source>
        <dbReference type="EMBL" id="KAK3794349.1"/>
    </source>
</evidence>
<organism evidence="1 2">
    <name type="scientific">Elysia crispata</name>
    <name type="common">lettuce slug</name>
    <dbReference type="NCBI Taxonomy" id="231223"/>
    <lineage>
        <taxon>Eukaryota</taxon>
        <taxon>Metazoa</taxon>
        <taxon>Spiralia</taxon>
        <taxon>Lophotrochozoa</taxon>
        <taxon>Mollusca</taxon>
        <taxon>Gastropoda</taxon>
        <taxon>Heterobranchia</taxon>
        <taxon>Euthyneura</taxon>
        <taxon>Panpulmonata</taxon>
        <taxon>Sacoglossa</taxon>
        <taxon>Placobranchoidea</taxon>
        <taxon>Plakobranchidae</taxon>
        <taxon>Elysia</taxon>
    </lineage>
</organism>
<sequence>MCDRVGIRSNPFSQGRLVPSQAETSCNFSEACLCGDQFCPQIRYHKICPGYSIVPACDRIARCESCFTLTPVS</sequence>
<comment type="caution">
    <text evidence="1">The sequence shown here is derived from an EMBL/GenBank/DDBJ whole genome shotgun (WGS) entry which is preliminary data.</text>
</comment>
<accession>A0AAE1AUL5</accession>
<dbReference type="Proteomes" id="UP001283361">
    <property type="component" value="Unassembled WGS sequence"/>
</dbReference>
<dbReference type="AlphaFoldDB" id="A0AAE1AUL5"/>
<gene>
    <name evidence="1" type="ORF">RRG08_061019</name>
</gene>
<evidence type="ECO:0000313" key="2">
    <source>
        <dbReference type="Proteomes" id="UP001283361"/>
    </source>
</evidence>
<proteinExistence type="predicted"/>
<protein>
    <submittedName>
        <fullName evidence="1">Uncharacterized protein</fullName>
    </submittedName>
</protein>
<reference evidence="1" key="1">
    <citation type="journal article" date="2023" name="G3 (Bethesda)">
        <title>A reference genome for the long-term kleptoplast-retaining sea slug Elysia crispata morphotype clarki.</title>
        <authorList>
            <person name="Eastman K.E."/>
            <person name="Pendleton A.L."/>
            <person name="Shaikh M.A."/>
            <person name="Suttiyut T."/>
            <person name="Ogas R."/>
            <person name="Tomko P."/>
            <person name="Gavelis G."/>
            <person name="Widhalm J.R."/>
            <person name="Wisecaver J.H."/>
        </authorList>
    </citation>
    <scope>NUCLEOTIDE SEQUENCE</scope>
    <source>
        <strain evidence="1">ECLA1</strain>
    </source>
</reference>
<name>A0AAE1AUL5_9GAST</name>
<keyword evidence="2" id="KW-1185">Reference proteome</keyword>
<dbReference type="EMBL" id="JAWDGP010001129">
    <property type="protein sequence ID" value="KAK3794349.1"/>
    <property type="molecule type" value="Genomic_DNA"/>
</dbReference>